<comment type="caution">
    <text evidence="3">The sequence shown here is derived from an EMBL/GenBank/DDBJ whole genome shotgun (WGS) entry which is preliminary data.</text>
</comment>
<name>A0A916T7L3_9HYPH</name>
<keyword evidence="1" id="KW-0472">Membrane</keyword>
<reference evidence="3" key="2">
    <citation type="submission" date="2020-09" db="EMBL/GenBank/DDBJ databases">
        <authorList>
            <person name="Sun Q."/>
            <person name="Zhou Y."/>
        </authorList>
    </citation>
    <scope>NUCLEOTIDE SEQUENCE</scope>
    <source>
        <strain evidence="3">CGMCC 1.12426</strain>
    </source>
</reference>
<evidence type="ECO:0000259" key="2">
    <source>
        <dbReference type="Pfam" id="PF00487"/>
    </source>
</evidence>
<reference evidence="3" key="1">
    <citation type="journal article" date="2014" name="Int. J. Syst. Evol. Microbiol.">
        <title>Complete genome sequence of Corynebacterium casei LMG S-19264T (=DSM 44701T), isolated from a smear-ripened cheese.</title>
        <authorList>
            <consortium name="US DOE Joint Genome Institute (JGI-PGF)"/>
            <person name="Walter F."/>
            <person name="Albersmeier A."/>
            <person name="Kalinowski J."/>
            <person name="Ruckert C."/>
        </authorList>
    </citation>
    <scope>NUCLEOTIDE SEQUENCE</scope>
    <source>
        <strain evidence="3">CGMCC 1.12426</strain>
    </source>
</reference>
<keyword evidence="1" id="KW-1133">Transmembrane helix</keyword>
<feature type="transmembrane region" description="Helical" evidence="1">
    <location>
        <begin position="74"/>
        <end position="90"/>
    </location>
</feature>
<dbReference type="AlphaFoldDB" id="A0A916T7L3"/>
<evidence type="ECO:0000313" key="3">
    <source>
        <dbReference type="EMBL" id="GGB33253.1"/>
    </source>
</evidence>
<evidence type="ECO:0000313" key="4">
    <source>
        <dbReference type="Proteomes" id="UP000605148"/>
    </source>
</evidence>
<protein>
    <submittedName>
        <fullName evidence="3">Fatty acid desaturase</fullName>
    </submittedName>
</protein>
<sequence>MLLKKLETFVPRTPVCEWPTLALILGVSVAWSGLVALSGAMPIWIALPLAALAVTLHSSLQHEVLHGHPTRHGWINEALVYFPIGLFIPYRRFKSLHLQHHNNDRLTDPYDDPESFYLAWADWQRLPRPIHLILVANNTLAGRLTIGPAVSLVGFYGSEIRLLLQGHEKVWNAWMHHALGLLPVLWFVSQIAGLPIWLYVLSIAYPGMCLLMLRTYAEHRAHVCPEARSIIVESCPVFSFLFLNNNLHVVHHSHPQVPWYRLPGLYQARKTAWKRRNGDYVFKGYGALARQYLFKVKEPVVHPLVGNQTPESRRIG</sequence>
<dbReference type="InterPro" id="IPR005804">
    <property type="entry name" value="FA_desaturase_dom"/>
</dbReference>
<feature type="domain" description="Fatty acid desaturase" evidence="2">
    <location>
        <begin position="41"/>
        <end position="278"/>
    </location>
</feature>
<keyword evidence="4" id="KW-1185">Reference proteome</keyword>
<dbReference type="GO" id="GO:0006629">
    <property type="term" value="P:lipid metabolic process"/>
    <property type="evidence" value="ECO:0007669"/>
    <property type="project" value="InterPro"/>
</dbReference>
<feature type="transmembrane region" description="Helical" evidence="1">
    <location>
        <begin position="21"/>
        <end position="54"/>
    </location>
</feature>
<gene>
    <name evidence="3" type="ORF">GCM10011316_01640</name>
</gene>
<proteinExistence type="predicted"/>
<dbReference type="CDD" id="cd03509">
    <property type="entry name" value="DesA_FADS-like"/>
    <property type="match status" value="1"/>
</dbReference>
<dbReference type="Proteomes" id="UP000605148">
    <property type="component" value="Unassembled WGS sequence"/>
</dbReference>
<evidence type="ECO:0000256" key="1">
    <source>
        <dbReference type="SAM" id="Phobius"/>
    </source>
</evidence>
<organism evidence="3 4">
    <name type="scientific">Roseibium aquae</name>
    <dbReference type="NCBI Taxonomy" id="1323746"/>
    <lineage>
        <taxon>Bacteria</taxon>
        <taxon>Pseudomonadati</taxon>
        <taxon>Pseudomonadota</taxon>
        <taxon>Alphaproteobacteria</taxon>
        <taxon>Hyphomicrobiales</taxon>
        <taxon>Stappiaceae</taxon>
        <taxon>Roseibium</taxon>
    </lineage>
</organism>
<keyword evidence="1" id="KW-0812">Transmembrane</keyword>
<dbReference type="EMBL" id="BMFA01000001">
    <property type="protein sequence ID" value="GGB33253.1"/>
    <property type="molecule type" value="Genomic_DNA"/>
</dbReference>
<dbReference type="Pfam" id="PF00487">
    <property type="entry name" value="FA_desaturase"/>
    <property type="match status" value="1"/>
</dbReference>
<accession>A0A916T7L3</accession>